<dbReference type="RefSeq" id="WP_062710458.1">
    <property type="nucleotide sequence ID" value="NZ_CAWRCI010000023.1"/>
</dbReference>
<feature type="transmembrane region" description="Helical" evidence="1">
    <location>
        <begin position="12"/>
        <end position="34"/>
    </location>
</feature>
<dbReference type="Proteomes" id="UP000073601">
    <property type="component" value="Unassembled WGS sequence"/>
</dbReference>
<dbReference type="AlphaFoldDB" id="A0A128F9C2"/>
<sequence>MNNVKPQYSRRAILKMGVMTATAAYAYVAVGISLSGKSWALTVKVLDNKTANNLVNIARSIYPHPSLGDVYYAASVESIDAQAANDPALKKALTDGVANLMKDAGGDWNGLASSKQAELLQQVASEPFFQAVRGNMVVSLYDNPGVWPAFGFEGSSFEKGGYINRGFDDIQWLPTSGKEG</sequence>
<dbReference type="EMBL" id="FIZY01000023">
    <property type="protein sequence ID" value="CZF83379.1"/>
    <property type="molecule type" value="Genomic_DNA"/>
</dbReference>
<keyword evidence="3" id="KW-1185">Reference proteome</keyword>
<keyword evidence="1" id="KW-0472">Membrane</keyword>
<dbReference type="OrthoDB" id="4929908at2"/>
<reference evidence="3" key="1">
    <citation type="submission" date="2016-02" db="EMBL/GenBank/DDBJ databases">
        <authorList>
            <person name="Rodrigo-Torres Lidia"/>
            <person name="Arahal R.David."/>
        </authorList>
    </citation>
    <scope>NUCLEOTIDE SEQUENCE [LARGE SCALE GENOMIC DNA]</scope>
    <source>
        <strain evidence="3">CECT 8713</strain>
    </source>
</reference>
<evidence type="ECO:0000313" key="2">
    <source>
        <dbReference type="EMBL" id="CZF83379.1"/>
    </source>
</evidence>
<accession>A0A128F9C2</accession>
<proteinExistence type="predicted"/>
<keyword evidence="1" id="KW-1133">Transmembrane helix</keyword>
<keyword evidence="1" id="KW-0812">Transmembrane</keyword>
<evidence type="ECO:0000313" key="3">
    <source>
        <dbReference type="Proteomes" id="UP000073601"/>
    </source>
</evidence>
<name>A0A128F9C2_9GAMM</name>
<evidence type="ECO:0000256" key="1">
    <source>
        <dbReference type="SAM" id="Phobius"/>
    </source>
</evidence>
<evidence type="ECO:0008006" key="4">
    <source>
        <dbReference type="Google" id="ProtNLM"/>
    </source>
</evidence>
<organism evidence="2 3">
    <name type="scientific">Grimontia marina</name>
    <dbReference type="NCBI Taxonomy" id="646534"/>
    <lineage>
        <taxon>Bacteria</taxon>
        <taxon>Pseudomonadati</taxon>
        <taxon>Pseudomonadota</taxon>
        <taxon>Gammaproteobacteria</taxon>
        <taxon>Vibrionales</taxon>
        <taxon>Vibrionaceae</taxon>
        <taxon>Grimontia</taxon>
    </lineage>
</organism>
<protein>
    <recommendedName>
        <fullName evidence="4">Twin-arginine translocation pathway signal</fullName>
    </recommendedName>
</protein>
<gene>
    <name evidence="2" type="ORF">GMA8713_02647</name>
</gene>